<dbReference type="SMART" id="SM00487">
    <property type="entry name" value="DEXDc"/>
    <property type="match status" value="1"/>
</dbReference>
<evidence type="ECO:0000259" key="7">
    <source>
        <dbReference type="PROSITE" id="PS51194"/>
    </source>
</evidence>
<dbReference type="PROSITE" id="PS51194">
    <property type="entry name" value="HELICASE_CTER"/>
    <property type="match status" value="1"/>
</dbReference>
<dbReference type="GO" id="GO:0005737">
    <property type="term" value="C:cytoplasm"/>
    <property type="evidence" value="ECO:0007669"/>
    <property type="project" value="TreeGrafter"/>
</dbReference>
<feature type="region of interest" description="Disordered" evidence="5">
    <location>
        <begin position="538"/>
        <end position="575"/>
    </location>
</feature>
<dbReference type="SMART" id="SM00490">
    <property type="entry name" value="HELICc"/>
    <property type="match status" value="1"/>
</dbReference>
<reference evidence="8" key="1">
    <citation type="journal article" date="2021" name="Nat. Commun.">
        <title>Genetic determinants of endophytism in the Arabidopsis root mycobiome.</title>
        <authorList>
            <person name="Mesny F."/>
            <person name="Miyauchi S."/>
            <person name="Thiergart T."/>
            <person name="Pickel B."/>
            <person name="Atanasova L."/>
            <person name="Karlsson M."/>
            <person name="Huettel B."/>
            <person name="Barry K.W."/>
            <person name="Haridas S."/>
            <person name="Chen C."/>
            <person name="Bauer D."/>
            <person name="Andreopoulos W."/>
            <person name="Pangilinan J."/>
            <person name="LaButti K."/>
            <person name="Riley R."/>
            <person name="Lipzen A."/>
            <person name="Clum A."/>
            <person name="Drula E."/>
            <person name="Henrissat B."/>
            <person name="Kohler A."/>
            <person name="Grigoriev I.V."/>
            <person name="Martin F.M."/>
            <person name="Hacquard S."/>
        </authorList>
    </citation>
    <scope>NUCLEOTIDE SEQUENCE</scope>
    <source>
        <strain evidence="8">MPI-SDFR-AT-0073</strain>
    </source>
</reference>
<keyword evidence="9" id="KW-1185">Reference proteome</keyword>
<dbReference type="InterPro" id="IPR059032">
    <property type="entry name" value="WHD_DDX60"/>
</dbReference>
<dbReference type="Pfam" id="PF23002">
    <property type="entry name" value="PIN-like_DDX60"/>
    <property type="match status" value="1"/>
</dbReference>
<dbReference type="PROSITE" id="PS51192">
    <property type="entry name" value="HELICASE_ATP_BIND_1"/>
    <property type="match status" value="1"/>
</dbReference>
<dbReference type="Pfam" id="PF26076">
    <property type="entry name" value="WHD_DDX60"/>
    <property type="match status" value="1"/>
</dbReference>
<dbReference type="InterPro" id="IPR014001">
    <property type="entry name" value="Helicase_ATP-bd"/>
</dbReference>
<dbReference type="GO" id="GO:0003676">
    <property type="term" value="F:nucleic acid binding"/>
    <property type="evidence" value="ECO:0007669"/>
    <property type="project" value="InterPro"/>
</dbReference>
<dbReference type="OrthoDB" id="2320933at2759"/>
<dbReference type="PANTHER" id="PTHR44533:SF4">
    <property type="entry name" value="DEAD_H RNA HELICASE, PUTATIVE-RELATED"/>
    <property type="match status" value="1"/>
</dbReference>
<feature type="region of interest" description="Disordered" evidence="5">
    <location>
        <begin position="1720"/>
        <end position="1761"/>
    </location>
</feature>
<sequence>MPANLDHDAVMFLDWYHALPSRRINLFDDFAGNELFLIEFDSLLLRCFSASQIDFGNGFQLLHAVFVVEKLLSDLVRRKSRFQIICFHQHELLCIPATAKDDEIPKFRLARAVIMRHILVNVSVCCAIEFHRFESLHDEQFPRFLAATDAYFVMIHDGAGAKNFRPRDPIIPKVMTTTRDAEPALRPDYEAPFSAMKNSFWLRAMIAFFLMNEFNVALINEMQFLDSKVFTHILQYADLKVLSVPIPELSSGANLQQPPPPPPPTYVMPQALEAYGIFSEADLVTLQALQSLVATNQISKHHASLFLLHTAALSILPLQHRYFPTFRNTEHFKNTIDAFTESALSILSNSAYANRVNTSDIPCNLVDLVDGRLLATIIADHEFRSGLLSEESIKQKFDSLCVTFLQIAGVSLSLEAELYNSPKLNTIATERLVSDSVMLSFQNSAFEAHFDPIQMSIVSDSIVPMFSCNQVSKALSYGHGQKNAFAAKGSYVQQELQAKRDAITQDQNVQKEIQEYAASLTNAYGKILEPQIIVAGSTRQDRKTATHKPVKQKKSSEASRQGNDPGNPNKKGGRAAALEAAAQLRATATKPKSDIKANLWNVKCREILKENDVSVRYKLSMRYLQSLGKNDELGPEIQLFTVNCLLRVIVSEEACVDKSSITAIIWDHVHRLSHAISGITPEVAAALEHVIKAFGFSGIDVKINAASRPLSFACLHPKTLQKHQLSFPGSSIEFQLEHCGPYLDRAIDSTPDPRVRFEPDGWQRHVLDAIDEGNSLFVTAPTSAGKTFISFYAMEKVLRADDDGVLVYVAPTTALVNQIAAEIHGRFSKNYKHAGRSVWAIHTTGYSINNSTGCQILVTVPHMLQNMLLAPAHAEKENSWSTRIRRIIFDEIHCIGQAEDGMIWEQLILQSPCPIIALSATVGNPKELSDWLSSTERANGNELVTVHYHYRYSNLRNYIYLPPKEFCFSGLPALPDIYIPGLDESDAFHFVHPVSGLVEKEKGMPSDFNLEPRDCLRLWRVMSQHATGKHYVAHSLHPDQFLPELVKKIDVINWETQLKVMLRQWMLDDGSPFERLRQDLSGKLQYVMARDTLNTKAGCSNDCINMKIDPNSLSTMMLPVLVDLHAKDAMPCLIFNYDCNMCETLAHSILDELGKKENAWKASKPSWQKKMADFDQYKKELEIARARADKASRIVPKKKAKRGEADDVEKISRAERIREQANADICALANFNPDAPIDGFHFADVTKLATSELDEFQSSLRGCNVPEWLVRGLERGVGVHHSGMNRRYLQVVEVLFRRGFLRVVLATGTLALGINMPCRTVIFAGDSISLTALNFRQAAGRAGRRGFDVLGNVVFVGIPKVKVLRLLSSRLPDLTTRYPINTSLILRQAILLHGSNNSPFALQAIKSIFLRPHLYLRLLESKMVVKHHLRFSIEYLRRQSLLNVNGAPINFAECVSTLDYTGNSVWAFHALLSRGYFHKVCKDIEVNPERVMLTLMLVMSSIFERQTCKRSDIEFIDDALKHSSSVVFLPSLPDDAKEALSTYNAETLSVFKIYAKTFIEQYLHHKVDELPLTRYRVGSEVMLGLPSTLPPVIRSPFVALSGHGDEFSTISELCNTVRSGIPLEEAIVPYLQLSLEASDPPLNAYLLDFFNNGDLQTIERMNKIHASEIQSRLNDFCTILRTIVVGLGRMARLMPAPGQDQAQGGIQGFRAQRNRKILGRQKETKIVRGTDENHSRPSADKPRKENTPGDDEDEDDDDDDNWYYGVRGLVRVVEAFDQLHAQFEGKLKKVAV</sequence>
<feature type="domain" description="Helicase ATP-binding" evidence="6">
    <location>
        <begin position="767"/>
        <end position="940"/>
    </location>
</feature>
<dbReference type="GeneID" id="70132980"/>
<dbReference type="Pfam" id="PF00271">
    <property type="entry name" value="Helicase_C"/>
    <property type="match status" value="1"/>
</dbReference>
<evidence type="ECO:0000256" key="5">
    <source>
        <dbReference type="SAM" id="MobiDB-lite"/>
    </source>
</evidence>
<dbReference type="PANTHER" id="PTHR44533">
    <property type="entry name" value="DEAD/H RNA HELICASE, PUTATIVE-RELATED"/>
    <property type="match status" value="1"/>
</dbReference>
<dbReference type="Pfam" id="PF00270">
    <property type="entry name" value="DEAD"/>
    <property type="match status" value="1"/>
</dbReference>
<dbReference type="Proteomes" id="UP000758603">
    <property type="component" value="Unassembled WGS sequence"/>
</dbReference>
<keyword evidence="3" id="KW-0347">Helicase</keyword>
<keyword evidence="1" id="KW-0547">Nucleotide-binding</keyword>
<evidence type="ECO:0000256" key="2">
    <source>
        <dbReference type="ARBA" id="ARBA00022801"/>
    </source>
</evidence>
<evidence type="ECO:0000313" key="8">
    <source>
        <dbReference type="EMBL" id="KAH6646234.1"/>
    </source>
</evidence>
<evidence type="ECO:0000256" key="1">
    <source>
        <dbReference type="ARBA" id="ARBA00022741"/>
    </source>
</evidence>
<dbReference type="EMBL" id="JAGPXC010000010">
    <property type="protein sequence ID" value="KAH6646234.1"/>
    <property type="molecule type" value="Genomic_DNA"/>
</dbReference>
<feature type="compositionally biased region" description="Basic and acidic residues" evidence="5">
    <location>
        <begin position="1720"/>
        <end position="1747"/>
    </location>
</feature>
<evidence type="ECO:0000259" key="6">
    <source>
        <dbReference type="PROSITE" id="PS51192"/>
    </source>
</evidence>
<dbReference type="GO" id="GO:0016787">
    <property type="term" value="F:hydrolase activity"/>
    <property type="evidence" value="ECO:0007669"/>
    <property type="project" value="UniProtKB-KW"/>
</dbReference>
<dbReference type="Gene3D" id="3.40.50.300">
    <property type="entry name" value="P-loop containing nucleotide triphosphate hydrolases"/>
    <property type="match status" value="2"/>
</dbReference>
<dbReference type="SUPFAM" id="SSF52540">
    <property type="entry name" value="P-loop containing nucleoside triphosphate hydrolases"/>
    <property type="match status" value="1"/>
</dbReference>
<keyword evidence="2" id="KW-0378">Hydrolase</keyword>
<keyword evidence="4" id="KW-0067">ATP-binding</keyword>
<evidence type="ECO:0000256" key="4">
    <source>
        <dbReference type="ARBA" id="ARBA00022840"/>
    </source>
</evidence>
<dbReference type="InterPro" id="IPR055124">
    <property type="entry name" value="PIN-like_DDX60"/>
</dbReference>
<organism evidence="8 9">
    <name type="scientific">Truncatella angustata</name>
    <dbReference type="NCBI Taxonomy" id="152316"/>
    <lineage>
        <taxon>Eukaryota</taxon>
        <taxon>Fungi</taxon>
        <taxon>Dikarya</taxon>
        <taxon>Ascomycota</taxon>
        <taxon>Pezizomycotina</taxon>
        <taxon>Sordariomycetes</taxon>
        <taxon>Xylariomycetidae</taxon>
        <taxon>Amphisphaeriales</taxon>
        <taxon>Sporocadaceae</taxon>
        <taxon>Truncatella</taxon>
    </lineage>
</organism>
<proteinExistence type="predicted"/>
<name>A0A9P8U9F2_9PEZI</name>
<dbReference type="InterPro" id="IPR001650">
    <property type="entry name" value="Helicase_C-like"/>
</dbReference>
<evidence type="ECO:0000313" key="9">
    <source>
        <dbReference type="Proteomes" id="UP000758603"/>
    </source>
</evidence>
<dbReference type="GO" id="GO:0004386">
    <property type="term" value="F:helicase activity"/>
    <property type="evidence" value="ECO:0007669"/>
    <property type="project" value="UniProtKB-KW"/>
</dbReference>
<feature type="compositionally biased region" description="Low complexity" evidence="5">
    <location>
        <begin position="562"/>
        <end position="575"/>
    </location>
</feature>
<feature type="domain" description="Helicase C-terminal" evidence="7">
    <location>
        <begin position="1244"/>
        <end position="1406"/>
    </location>
</feature>
<evidence type="ECO:0000256" key="3">
    <source>
        <dbReference type="ARBA" id="ARBA00022806"/>
    </source>
</evidence>
<protein>
    <submittedName>
        <fullName evidence="8">Uncharacterized protein</fullName>
    </submittedName>
</protein>
<feature type="compositionally biased region" description="Acidic residues" evidence="5">
    <location>
        <begin position="1748"/>
        <end position="1761"/>
    </location>
</feature>
<dbReference type="GO" id="GO:0005524">
    <property type="term" value="F:ATP binding"/>
    <property type="evidence" value="ECO:0007669"/>
    <property type="project" value="UniProtKB-KW"/>
</dbReference>
<dbReference type="RefSeq" id="XP_045952748.1">
    <property type="nucleotide sequence ID" value="XM_046104089.1"/>
</dbReference>
<dbReference type="InterPro" id="IPR027417">
    <property type="entry name" value="P-loop_NTPase"/>
</dbReference>
<dbReference type="FunFam" id="3.40.50.300:FF:001039">
    <property type="entry name" value="ATP-dependent RNA helicase DDX60"/>
    <property type="match status" value="1"/>
</dbReference>
<comment type="caution">
    <text evidence="8">The sequence shown here is derived from an EMBL/GenBank/DDBJ whole genome shotgun (WGS) entry which is preliminary data.</text>
</comment>
<gene>
    <name evidence="8" type="ORF">BKA67DRAFT_583616</name>
</gene>
<dbReference type="InterPro" id="IPR052431">
    <property type="entry name" value="SKI2_subfamily_helicases"/>
</dbReference>
<accession>A0A9P8U9F2</accession>
<dbReference type="InterPro" id="IPR011545">
    <property type="entry name" value="DEAD/DEAH_box_helicase_dom"/>
</dbReference>